<sequence>MSMTGSESLPRADHDVEHHLQKLLNALSVLQSRHTQSTSEIEELRDQLDIERRGYRSMKQDYKENLSKERKTFKEHIYDLEQKNAELEERLASLESATVLCQDSDRPIPQKRIVCLIDGDSTMIAPRYIKKGRRGGQEAADELSLHISNYLIEEYGESSSSVELAFMCLLDKNNYANTIESFGLPTTADRLGEFITGFNHAGGDFLMADVGPASSHEATQKLKDKLWQCVRSPDVWKIFLTPGHDDQYLDNLTSLNQSGFDKIVLLPACAPLSSNINSLGLPSLMVDALCKPDALPISPTSPSTVRPWMMSLTPPLSFVQLNPMSHDISYLRRNAETGMQGLHLLKPSPCHLHYLADCRNPTCSFGHHWVLSQVQLEELRKWANAIPCKSAISGKPCPHGNRCIYGHKCPHGQKCATKSKAKCKFSAAGMHDG</sequence>
<evidence type="ECO:0000259" key="3">
    <source>
        <dbReference type="PROSITE" id="PS50103"/>
    </source>
</evidence>
<feature type="coiled-coil region" evidence="2">
    <location>
        <begin position="27"/>
        <end position="97"/>
    </location>
</feature>
<dbReference type="PANTHER" id="PTHR37543:SF1">
    <property type="entry name" value="CCCH ZINC FINGER DNA BINDING PROTEIN (AFU_ORTHOLOGUE AFUA_5G12760)"/>
    <property type="match status" value="1"/>
</dbReference>
<keyword evidence="1" id="KW-0862">Zinc</keyword>
<feature type="domain" description="C3H1-type" evidence="3">
    <location>
        <begin position="382"/>
        <end position="410"/>
    </location>
</feature>
<dbReference type="InterPro" id="IPR000571">
    <property type="entry name" value="Znf_CCCH"/>
</dbReference>
<name>A0ABP1DJ27_9APHY</name>
<proteinExistence type="predicted"/>
<organism evidence="4 5">
    <name type="scientific">Somion occarium</name>
    <dbReference type="NCBI Taxonomy" id="3059160"/>
    <lineage>
        <taxon>Eukaryota</taxon>
        <taxon>Fungi</taxon>
        <taxon>Dikarya</taxon>
        <taxon>Basidiomycota</taxon>
        <taxon>Agaricomycotina</taxon>
        <taxon>Agaricomycetes</taxon>
        <taxon>Polyporales</taxon>
        <taxon>Cerrenaceae</taxon>
        <taxon>Somion</taxon>
    </lineage>
</organism>
<keyword evidence="2" id="KW-0175">Coiled coil</keyword>
<evidence type="ECO:0000256" key="1">
    <source>
        <dbReference type="PROSITE-ProRule" id="PRU00723"/>
    </source>
</evidence>
<dbReference type="EMBL" id="OZ037947">
    <property type="protein sequence ID" value="CAL1707836.1"/>
    <property type="molecule type" value="Genomic_DNA"/>
</dbReference>
<keyword evidence="1" id="KW-0863">Zinc-finger</keyword>
<evidence type="ECO:0000313" key="4">
    <source>
        <dbReference type="EMBL" id="CAL1707836.1"/>
    </source>
</evidence>
<evidence type="ECO:0000313" key="5">
    <source>
        <dbReference type="Proteomes" id="UP001497453"/>
    </source>
</evidence>
<dbReference type="PANTHER" id="PTHR37543">
    <property type="entry name" value="CCCH ZINC FINGER DNA BINDING PROTEIN (AFU_ORTHOLOGUE AFUA_5G12760)"/>
    <property type="match status" value="1"/>
</dbReference>
<reference evidence="5" key="1">
    <citation type="submission" date="2024-04" db="EMBL/GenBank/DDBJ databases">
        <authorList>
            <person name="Shaw F."/>
            <person name="Minotto A."/>
        </authorList>
    </citation>
    <scope>NUCLEOTIDE SEQUENCE [LARGE SCALE GENOMIC DNA]</scope>
</reference>
<dbReference type="InterPro" id="IPR057683">
    <property type="entry name" value="DUF7923"/>
</dbReference>
<dbReference type="Pfam" id="PF25540">
    <property type="entry name" value="DUF7923"/>
    <property type="match status" value="1"/>
</dbReference>
<gene>
    <name evidence="4" type="ORF">GFSPODELE1_LOCUS6561</name>
</gene>
<protein>
    <recommendedName>
        <fullName evidence="3">C3H1-type domain-containing protein</fullName>
    </recommendedName>
</protein>
<keyword evidence="5" id="KW-1185">Reference proteome</keyword>
<evidence type="ECO:0000256" key="2">
    <source>
        <dbReference type="SAM" id="Coils"/>
    </source>
</evidence>
<feature type="zinc finger region" description="C3H1-type" evidence="1">
    <location>
        <begin position="382"/>
        <end position="410"/>
    </location>
</feature>
<dbReference type="PROSITE" id="PS50103">
    <property type="entry name" value="ZF_C3H1"/>
    <property type="match status" value="1"/>
</dbReference>
<dbReference type="Proteomes" id="UP001497453">
    <property type="component" value="Chromosome 4"/>
</dbReference>
<accession>A0ABP1DJ27</accession>
<keyword evidence="1" id="KW-0479">Metal-binding</keyword>